<dbReference type="InterPro" id="IPR036638">
    <property type="entry name" value="HLH_DNA-bd_sf"/>
</dbReference>
<feature type="region of interest" description="Disordered" evidence="2">
    <location>
        <begin position="353"/>
        <end position="376"/>
    </location>
</feature>
<sequence>MNPSITCKFFDGKLGVWALLTREPAKRSSRNGPTGTMVPYPVVVNKETYRNMLGEHVLPSIQAKFSGAVEGRRITVQQDNASPHIQPDYVPWRQAVNASGCEVHLRFQPQNSPGMNVLDLAVFNVLQSRQEQMAAHILDDLVANVKMALDELPPATLHAGFLTLQCVMDDCVAAGGDNTYKIRHMSKSKLAREGRLPRCIKCSATTASFLPALDRSPESGHSETSTSNFLHVQIPPTKLYSGTLLVPTLYYMCSEYKVLQMVDVEVYSRKRRVGRKCRATHASSMASGADTLWLNDADMTATNSSVTSSVPSTVTSSSSAAQRVLLPHAPYELSAFLAAAAAAGATAAPPPTFLDDLLRDDGDATQQTPGQSFPLLQSHDSSAMVDVGVLSDATFFSLGDDAQRVTTDSSSTGSPPTGASASRLLQLETNYERKKKRAKINRKDLNSRFQELMDILHLKEDRKLNRAKILEKTIEHIEKLTAELNALKAGHQPQQHGLQTASRKTAVAVHHQQQFRAIQTAMAHAIGQNSIASSANGSSAGGAPLLPYNPSQWSAAGVGASLPLAPMMWVPCPIVTPSGMVLKRAAPGRPGDSPSRKRGRVESVESAVTSSSEVESGPESTEDVTPVVSPMATKETSKFEWSAVEIPALLAFCDAWTLVTVMNTSRELRSAALLLNGKATVMQVVELFIVVQTLSHARIRVTDRISLSSKTAGNSSFEPFTASSGAHLTPQVVALNADHCATKDLSAVALQHGDLCVLSVYMACPGLELEDQFLQRYGN</sequence>
<dbReference type="AlphaFoldDB" id="A0A9W6Y526"/>
<proteinExistence type="predicted"/>
<dbReference type="SUPFAM" id="SSF47459">
    <property type="entry name" value="HLH, helix-loop-helix DNA-binding domain"/>
    <property type="match status" value="1"/>
</dbReference>
<dbReference type="GO" id="GO:0003676">
    <property type="term" value="F:nucleic acid binding"/>
    <property type="evidence" value="ECO:0007669"/>
    <property type="project" value="InterPro"/>
</dbReference>
<evidence type="ECO:0000256" key="1">
    <source>
        <dbReference type="SAM" id="Coils"/>
    </source>
</evidence>
<protein>
    <submittedName>
        <fullName evidence="4">Unnamed protein product</fullName>
    </submittedName>
</protein>
<gene>
    <name evidence="4" type="ORF">Pfra01_002369900</name>
</gene>
<dbReference type="OrthoDB" id="71963at2759"/>
<dbReference type="PANTHER" id="PTHR47169">
    <property type="entry name" value="OS01G0541250 PROTEIN"/>
    <property type="match status" value="1"/>
</dbReference>
<dbReference type="SMART" id="SM00353">
    <property type="entry name" value="HLH"/>
    <property type="match status" value="1"/>
</dbReference>
<keyword evidence="5" id="KW-1185">Reference proteome</keyword>
<name>A0A9W6Y526_9STRA</name>
<dbReference type="InterPro" id="IPR011598">
    <property type="entry name" value="bHLH_dom"/>
</dbReference>
<evidence type="ECO:0000259" key="3">
    <source>
        <dbReference type="PROSITE" id="PS50888"/>
    </source>
</evidence>
<feature type="domain" description="BHLH" evidence="3">
    <location>
        <begin position="429"/>
        <end position="480"/>
    </location>
</feature>
<dbReference type="InterPro" id="IPR036397">
    <property type="entry name" value="RNaseH_sf"/>
</dbReference>
<feature type="region of interest" description="Disordered" evidence="2">
    <location>
        <begin position="583"/>
        <end position="630"/>
    </location>
</feature>
<evidence type="ECO:0000313" key="5">
    <source>
        <dbReference type="Proteomes" id="UP001165121"/>
    </source>
</evidence>
<accession>A0A9W6Y526</accession>
<dbReference type="PROSITE" id="PS50888">
    <property type="entry name" value="BHLH"/>
    <property type="match status" value="1"/>
</dbReference>
<keyword evidence="1" id="KW-0175">Coiled coil</keyword>
<dbReference type="Gene3D" id="3.30.420.10">
    <property type="entry name" value="Ribonuclease H-like superfamily/Ribonuclease H"/>
    <property type="match status" value="1"/>
</dbReference>
<dbReference type="GO" id="GO:0046983">
    <property type="term" value="F:protein dimerization activity"/>
    <property type="evidence" value="ECO:0007669"/>
    <property type="project" value="InterPro"/>
</dbReference>
<feature type="compositionally biased region" description="Polar residues" evidence="2">
    <location>
        <begin position="364"/>
        <end position="376"/>
    </location>
</feature>
<dbReference type="Proteomes" id="UP001165121">
    <property type="component" value="Unassembled WGS sequence"/>
</dbReference>
<dbReference type="PANTHER" id="PTHR47169:SF2">
    <property type="entry name" value="OS01G0541250 PROTEIN"/>
    <property type="match status" value="1"/>
</dbReference>
<comment type="caution">
    <text evidence="4">The sequence shown here is derived from an EMBL/GenBank/DDBJ whole genome shotgun (WGS) entry which is preliminary data.</text>
</comment>
<evidence type="ECO:0000313" key="4">
    <source>
        <dbReference type="EMBL" id="GMF56020.1"/>
    </source>
</evidence>
<dbReference type="Gene3D" id="4.10.280.10">
    <property type="entry name" value="Helix-loop-helix DNA-binding domain"/>
    <property type="match status" value="1"/>
</dbReference>
<organism evidence="4 5">
    <name type="scientific">Phytophthora fragariaefolia</name>
    <dbReference type="NCBI Taxonomy" id="1490495"/>
    <lineage>
        <taxon>Eukaryota</taxon>
        <taxon>Sar</taxon>
        <taxon>Stramenopiles</taxon>
        <taxon>Oomycota</taxon>
        <taxon>Peronosporomycetes</taxon>
        <taxon>Peronosporales</taxon>
        <taxon>Peronosporaceae</taxon>
        <taxon>Phytophthora</taxon>
    </lineage>
</organism>
<feature type="coiled-coil region" evidence="1">
    <location>
        <begin position="428"/>
        <end position="490"/>
    </location>
</feature>
<reference evidence="4" key="1">
    <citation type="submission" date="2023-04" db="EMBL/GenBank/DDBJ databases">
        <title>Phytophthora fragariaefolia NBRC 109709.</title>
        <authorList>
            <person name="Ichikawa N."/>
            <person name="Sato H."/>
            <person name="Tonouchi N."/>
        </authorList>
    </citation>
    <scope>NUCLEOTIDE SEQUENCE</scope>
    <source>
        <strain evidence="4">NBRC 109709</strain>
    </source>
</reference>
<feature type="compositionally biased region" description="Low complexity" evidence="2">
    <location>
        <begin position="604"/>
        <end position="615"/>
    </location>
</feature>
<dbReference type="Pfam" id="PF00010">
    <property type="entry name" value="HLH"/>
    <property type="match status" value="1"/>
</dbReference>
<dbReference type="EMBL" id="BSXT01003892">
    <property type="protein sequence ID" value="GMF56020.1"/>
    <property type="molecule type" value="Genomic_DNA"/>
</dbReference>
<evidence type="ECO:0000256" key="2">
    <source>
        <dbReference type="SAM" id="MobiDB-lite"/>
    </source>
</evidence>